<dbReference type="RefSeq" id="WP_197317614.1">
    <property type="nucleotide sequence ID" value="NZ_JADZSC010000002.1"/>
</dbReference>
<accession>A0A931MVG7</accession>
<keyword evidence="2" id="KW-1185">Reference proteome</keyword>
<reference evidence="1 2" key="1">
    <citation type="journal article" date="2005" name="Int. J. Syst. Evol. Microbiol.">
        <title>Halobacillus yeomjeoni sp. nov., isolated from a marine solar saltern in Korea.</title>
        <authorList>
            <person name="Yoon J.H."/>
            <person name="Kang S.J."/>
            <person name="Lee C.H."/>
            <person name="Oh H.W."/>
            <person name="Oh T.K."/>
        </authorList>
    </citation>
    <scope>NUCLEOTIDE SEQUENCE [LARGE SCALE GENOMIC DNA]</scope>
    <source>
        <strain evidence="1 2">KCTC 3957</strain>
    </source>
</reference>
<evidence type="ECO:0008006" key="3">
    <source>
        <dbReference type="Google" id="ProtNLM"/>
    </source>
</evidence>
<comment type="caution">
    <text evidence="1">The sequence shown here is derived from an EMBL/GenBank/DDBJ whole genome shotgun (WGS) entry which is preliminary data.</text>
</comment>
<evidence type="ECO:0000313" key="2">
    <source>
        <dbReference type="Proteomes" id="UP000614490"/>
    </source>
</evidence>
<name>A0A931MVG7_9BACI</name>
<gene>
    <name evidence="1" type="ORF">H0267_12365</name>
</gene>
<sequence length="106" mass="12207">MVDFVYDWVTQVNDRNDLLPIWRERNLDLVLQTEHQSVNVAIDHSGVSLRPSQKDEAIFLKAPEDIIEELLRGEKKLTSISSNNCHIEGAYNHILFVESLLFLSSK</sequence>
<evidence type="ECO:0000313" key="1">
    <source>
        <dbReference type="EMBL" id="MBH0231013.1"/>
    </source>
</evidence>
<protein>
    <recommendedName>
        <fullName evidence="3">SCP2 domain-containing protein</fullName>
    </recommendedName>
</protein>
<dbReference type="Proteomes" id="UP000614490">
    <property type="component" value="Unassembled WGS sequence"/>
</dbReference>
<proteinExistence type="predicted"/>
<dbReference type="AlphaFoldDB" id="A0A931MVG7"/>
<organism evidence="1 2">
    <name type="scientific">Halobacillus yeomjeoni</name>
    <dbReference type="NCBI Taxonomy" id="311194"/>
    <lineage>
        <taxon>Bacteria</taxon>
        <taxon>Bacillati</taxon>
        <taxon>Bacillota</taxon>
        <taxon>Bacilli</taxon>
        <taxon>Bacillales</taxon>
        <taxon>Bacillaceae</taxon>
        <taxon>Halobacillus</taxon>
    </lineage>
</organism>
<dbReference type="EMBL" id="JADZSC010000002">
    <property type="protein sequence ID" value="MBH0231013.1"/>
    <property type="molecule type" value="Genomic_DNA"/>
</dbReference>